<comment type="caution">
    <text evidence="2">The sequence shown here is derived from an EMBL/GenBank/DDBJ whole genome shotgun (WGS) entry which is preliminary data.</text>
</comment>
<name>A0A3P1BQ23_9BACT</name>
<dbReference type="OrthoDB" id="5490906at2"/>
<keyword evidence="1" id="KW-1133">Transmembrane helix</keyword>
<sequence length="519" mass="58019">MTIARPAPKPAAVAPTIAGACRQTRKTGFTRKKMNTASKFLIIILSTIAGTALASGFPVDTSRKTRMPPAKRMMRQDSVDHAAMGHAMHNMMQMQQGMSMMSHLYSRNLPMNRNASGTAWHPDQSPMYMYMFHPNGPTGRPWMTMLHYSVFIRHTNQNFNHSDKRGSNRQFDAPNYVMGMAQRQVGQRGLLAFKAMLSLDPLTVGNNGYPLLFQSGETYKGQRLIDRQHQHDLFSELSVGYSYAISPNSDVFGYVGYPGEPALGPPAFMHRLSSFNNPDSPLGHHWTDATHITFGVATAGFRYKIAKLEVSNFTGREPNENRYGFDRPRFDSYSYRLSVNPSPALALQFSQGFIKSPEAAEPDHNVTRTTASLLHSKPLGQPDRYVSSALVWGMNSHDGVNENAFLAETSLQLARTALYGRYENITKSVDELGLRDYFFDYPTTETKLVTINSLTLGMNYRLLQLARTDLVLGAQLTGSFPDKALEPIYGKIPLSGQIYLRITPSLIPMLMSGRQMSHH</sequence>
<evidence type="ECO:0000256" key="1">
    <source>
        <dbReference type="SAM" id="Phobius"/>
    </source>
</evidence>
<dbReference type="EMBL" id="RQJO01000009">
    <property type="protein sequence ID" value="RRB02724.1"/>
    <property type="molecule type" value="Genomic_DNA"/>
</dbReference>
<organism evidence="2 3">
    <name type="scientific">Larkinella rosea</name>
    <dbReference type="NCBI Taxonomy" id="2025312"/>
    <lineage>
        <taxon>Bacteria</taxon>
        <taxon>Pseudomonadati</taxon>
        <taxon>Bacteroidota</taxon>
        <taxon>Cytophagia</taxon>
        <taxon>Cytophagales</taxon>
        <taxon>Spirosomataceae</taxon>
        <taxon>Larkinella</taxon>
    </lineage>
</organism>
<keyword evidence="1" id="KW-0812">Transmembrane</keyword>
<dbReference type="PROSITE" id="PS51257">
    <property type="entry name" value="PROKAR_LIPOPROTEIN"/>
    <property type="match status" value="1"/>
</dbReference>
<gene>
    <name evidence="2" type="ORF">EHT25_19965</name>
</gene>
<keyword evidence="1" id="KW-0472">Membrane</keyword>
<feature type="transmembrane region" description="Helical" evidence="1">
    <location>
        <begin position="40"/>
        <end position="59"/>
    </location>
</feature>
<keyword evidence="3" id="KW-1185">Reference proteome</keyword>
<proteinExistence type="predicted"/>
<dbReference type="AlphaFoldDB" id="A0A3P1BQ23"/>
<evidence type="ECO:0000313" key="3">
    <source>
        <dbReference type="Proteomes" id="UP000271925"/>
    </source>
</evidence>
<dbReference type="Proteomes" id="UP000271925">
    <property type="component" value="Unassembled WGS sequence"/>
</dbReference>
<protein>
    <submittedName>
        <fullName evidence="2">Uncharacterized protein</fullName>
    </submittedName>
</protein>
<reference evidence="2 3" key="1">
    <citation type="submission" date="2018-11" db="EMBL/GenBank/DDBJ databases">
        <authorList>
            <person name="Zhou Z."/>
            <person name="Wang G."/>
        </authorList>
    </citation>
    <scope>NUCLEOTIDE SEQUENCE [LARGE SCALE GENOMIC DNA]</scope>
    <source>
        <strain evidence="2 3">KCTC52004</strain>
    </source>
</reference>
<evidence type="ECO:0000313" key="2">
    <source>
        <dbReference type="EMBL" id="RRB02724.1"/>
    </source>
</evidence>
<accession>A0A3P1BQ23</accession>